<dbReference type="EMBL" id="QVQA01000077">
    <property type="protein sequence ID" value="KAF5096926.1"/>
    <property type="molecule type" value="Genomic_DNA"/>
</dbReference>
<accession>A0ACB6V3W1</accession>
<dbReference type="Proteomes" id="UP000744676">
    <property type="component" value="Unassembled WGS sequence"/>
</dbReference>
<keyword evidence="2" id="KW-1185">Reference proteome</keyword>
<sequence>MKLQILSSLLLSSLFVFAQEEFEEEPVTPQLARFNIEPKFVAFESAETPDLVNGKETTVNFTVTNNEDYPVQVAAFGGYFSYPGQVTPYVNLTKTALSDVTVEGNSVKSFITNIKPTLPPTDFDLYFNFIVGYERQFSSVSIRPVSVTISDPPISAWDPKLLFVQVILGGAVMILGYYLSNTYILPYFVDPAESKKAAAVADKKASASKAKGYDESWIPKHHLTGGNKKTRKAH</sequence>
<gene>
    <name evidence="1" type="ORF">D0Z00_002586</name>
</gene>
<evidence type="ECO:0000313" key="1">
    <source>
        <dbReference type="EMBL" id="KAF5096926.1"/>
    </source>
</evidence>
<comment type="caution">
    <text evidence="1">The sequence shown here is derived from an EMBL/GenBank/DDBJ whole genome shotgun (WGS) entry which is preliminary data.</text>
</comment>
<proteinExistence type="predicted"/>
<name>A0ACB6V3W1_9ASCO</name>
<reference evidence="1 2" key="1">
    <citation type="journal article" date="2020" name="Front. Microbiol.">
        <title>Phenotypic and Genetic Characterization of the Cheese Ripening Yeast Geotrichum candidum.</title>
        <authorList>
            <person name="Perkins V."/>
            <person name="Vignola S."/>
            <person name="Lessard M.H."/>
            <person name="Plante P.L."/>
            <person name="Corbeil J."/>
            <person name="Dugat-Bony E."/>
            <person name="Frenette M."/>
            <person name="Labrie S."/>
        </authorList>
    </citation>
    <scope>NUCLEOTIDE SEQUENCE [LARGE SCALE GENOMIC DNA]</scope>
    <source>
        <strain evidence="1 2">LMA-1147</strain>
    </source>
</reference>
<organism evidence="1 2">
    <name type="scientific">Geotrichum galactomycetum</name>
    <dbReference type="NCBI Taxonomy" id="27317"/>
    <lineage>
        <taxon>Eukaryota</taxon>
        <taxon>Fungi</taxon>
        <taxon>Dikarya</taxon>
        <taxon>Ascomycota</taxon>
        <taxon>Saccharomycotina</taxon>
        <taxon>Dipodascomycetes</taxon>
        <taxon>Dipodascales</taxon>
        <taxon>Dipodascaceae</taxon>
        <taxon>Geotrichum</taxon>
    </lineage>
</organism>
<protein>
    <submittedName>
        <fullName evidence="1">Uncharacterized protein</fullName>
    </submittedName>
</protein>
<evidence type="ECO:0000313" key="2">
    <source>
        <dbReference type="Proteomes" id="UP000744676"/>
    </source>
</evidence>